<accession>A0ABM3RMM1</accession>
<name>A0ABM3RMM1_SPIOL</name>
<keyword evidence="1" id="KW-1185">Reference proteome</keyword>
<organism evidence="1 2">
    <name type="scientific">Spinacia oleracea</name>
    <name type="common">Spinach</name>
    <dbReference type="NCBI Taxonomy" id="3562"/>
    <lineage>
        <taxon>Eukaryota</taxon>
        <taxon>Viridiplantae</taxon>
        <taxon>Streptophyta</taxon>
        <taxon>Embryophyta</taxon>
        <taxon>Tracheophyta</taxon>
        <taxon>Spermatophyta</taxon>
        <taxon>Magnoliopsida</taxon>
        <taxon>eudicotyledons</taxon>
        <taxon>Gunneridae</taxon>
        <taxon>Pentapetalae</taxon>
        <taxon>Caryophyllales</taxon>
        <taxon>Chenopodiaceae</taxon>
        <taxon>Chenopodioideae</taxon>
        <taxon>Anserineae</taxon>
        <taxon>Spinacia</taxon>
    </lineage>
</organism>
<proteinExistence type="predicted"/>
<evidence type="ECO:0000313" key="1">
    <source>
        <dbReference type="Proteomes" id="UP000813463"/>
    </source>
</evidence>
<protein>
    <submittedName>
        <fullName evidence="2">Uncharacterized protein</fullName>
    </submittedName>
</protein>
<dbReference type="GeneID" id="130470563"/>
<reference evidence="2" key="2">
    <citation type="submission" date="2025-08" db="UniProtKB">
        <authorList>
            <consortium name="RefSeq"/>
        </authorList>
    </citation>
    <scope>IDENTIFICATION</scope>
    <source>
        <tissue evidence="2">Leaf</tissue>
    </source>
</reference>
<dbReference type="RefSeq" id="XP_056696865.1">
    <property type="nucleotide sequence ID" value="XM_056840887.1"/>
</dbReference>
<gene>
    <name evidence="2" type="primary">LOC130470563</name>
</gene>
<reference evidence="1" key="1">
    <citation type="journal article" date="2021" name="Nat. Commun.">
        <title>Genomic analyses provide insights into spinach domestication and the genetic basis of agronomic traits.</title>
        <authorList>
            <person name="Cai X."/>
            <person name="Sun X."/>
            <person name="Xu C."/>
            <person name="Sun H."/>
            <person name="Wang X."/>
            <person name="Ge C."/>
            <person name="Zhang Z."/>
            <person name="Wang Q."/>
            <person name="Fei Z."/>
            <person name="Jiao C."/>
            <person name="Wang Q."/>
        </authorList>
    </citation>
    <scope>NUCLEOTIDE SEQUENCE [LARGE SCALE GENOMIC DNA]</scope>
    <source>
        <strain evidence="1">cv. Varoflay</strain>
    </source>
</reference>
<sequence>MATETPHVDSSSEYSIPYSELFPLVKFTGFSSTKWGFLREFGSRNENVNPLAEAMGLENFRQATQGPKVIVERMTCDLQMEEVRENPPTQQCETMSDGAIMFTSWGEKDRQGRRTR</sequence>
<dbReference type="Proteomes" id="UP000813463">
    <property type="component" value="Chromosome 3"/>
</dbReference>
<evidence type="ECO:0000313" key="2">
    <source>
        <dbReference type="RefSeq" id="XP_056696865.1"/>
    </source>
</evidence>